<protein>
    <submittedName>
        <fullName evidence="7">Glutaredoxin-3</fullName>
    </submittedName>
</protein>
<dbReference type="InterPro" id="IPR013766">
    <property type="entry name" value="Thioredoxin_domain"/>
</dbReference>
<dbReference type="PROSITE" id="PS51354">
    <property type="entry name" value="GLUTAREDOXIN_2"/>
    <property type="match status" value="2"/>
</dbReference>
<keyword evidence="2" id="KW-0408">Iron</keyword>
<dbReference type="GO" id="GO:0006879">
    <property type="term" value="P:intracellular iron ion homeostasis"/>
    <property type="evidence" value="ECO:0007669"/>
    <property type="project" value="TreeGrafter"/>
</dbReference>
<dbReference type="Pfam" id="PF00085">
    <property type="entry name" value="Thioredoxin"/>
    <property type="match status" value="1"/>
</dbReference>
<feature type="domain" description="Thioredoxin" evidence="4">
    <location>
        <begin position="23"/>
        <end position="103"/>
    </location>
</feature>
<accession>A0A0N4U4K7</accession>
<evidence type="ECO:0000256" key="1">
    <source>
        <dbReference type="ARBA" id="ARBA00022723"/>
    </source>
</evidence>
<dbReference type="GO" id="GO:0046872">
    <property type="term" value="F:metal ion binding"/>
    <property type="evidence" value="ECO:0007669"/>
    <property type="project" value="UniProtKB-KW"/>
</dbReference>
<keyword evidence="1" id="KW-0479">Metal-binding</keyword>
<dbReference type="InterPro" id="IPR033658">
    <property type="entry name" value="GRX_PICOT-like"/>
</dbReference>
<proteinExistence type="predicted"/>
<dbReference type="AlphaFoldDB" id="A0A0N4U4K7"/>
<reference evidence="7" key="1">
    <citation type="submission" date="2017-02" db="UniProtKB">
        <authorList>
            <consortium name="WormBaseParasite"/>
        </authorList>
    </citation>
    <scope>IDENTIFICATION</scope>
</reference>
<feature type="domain" description="Glutaredoxin" evidence="5">
    <location>
        <begin position="140"/>
        <end position="203"/>
    </location>
</feature>
<evidence type="ECO:0000259" key="4">
    <source>
        <dbReference type="Pfam" id="PF00085"/>
    </source>
</evidence>
<keyword evidence="3" id="KW-0411">Iron-sulfur</keyword>
<evidence type="ECO:0000259" key="5">
    <source>
        <dbReference type="Pfam" id="PF00462"/>
    </source>
</evidence>
<dbReference type="Gene3D" id="3.40.30.10">
    <property type="entry name" value="Glutaredoxin"/>
    <property type="match status" value="3"/>
</dbReference>
<organism evidence="6 7">
    <name type="scientific">Dracunculus medinensis</name>
    <name type="common">Guinea worm</name>
    <dbReference type="NCBI Taxonomy" id="318479"/>
    <lineage>
        <taxon>Eukaryota</taxon>
        <taxon>Metazoa</taxon>
        <taxon>Ecdysozoa</taxon>
        <taxon>Nematoda</taxon>
        <taxon>Chromadorea</taxon>
        <taxon>Rhabditida</taxon>
        <taxon>Spirurina</taxon>
        <taxon>Dracunculoidea</taxon>
        <taxon>Dracunculidae</taxon>
        <taxon>Dracunculus</taxon>
    </lineage>
</organism>
<name>A0A0N4U4K7_DRAME</name>
<dbReference type="Proteomes" id="UP000038040">
    <property type="component" value="Unplaced"/>
</dbReference>
<dbReference type="GO" id="GO:0051536">
    <property type="term" value="F:iron-sulfur cluster binding"/>
    <property type="evidence" value="ECO:0007669"/>
    <property type="project" value="UniProtKB-KW"/>
</dbReference>
<dbReference type="WBParaSite" id="DME_0000172301-mRNA-1">
    <property type="protein sequence ID" value="DME_0000172301-mRNA-1"/>
    <property type="gene ID" value="DME_0000172301"/>
</dbReference>
<dbReference type="SUPFAM" id="SSF52833">
    <property type="entry name" value="Thioredoxin-like"/>
    <property type="match status" value="3"/>
</dbReference>
<evidence type="ECO:0000256" key="2">
    <source>
        <dbReference type="ARBA" id="ARBA00023004"/>
    </source>
</evidence>
<evidence type="ECO:0000256" key="3">
    <source>
        <dbReference type="ARBA" id="ARBA00023014"/>
    </source>
</evidence>
<evidence type="ECO:0000313" key="7">
    <source>
        <dbReference type="WBParaSite" id="DME_0000172301-mRNA-1"/>
    </source>
</evidence>
<feature type="domain" description="Glutaredoxin" evidence="5">
    <location>
        <begin position="242"/>
        <end position="305"/>
    </location>
</feature>
<dbReference type="GO" id="GO:0005829">
    <property type="term" value="C:cytosol"/>
    <property type="evidence" value="ECO:0007669"/>
    <property type="project" value="TreeGrafter"/>
</dbReference>
<sequence length="328" mass="37428">LVALLVQSGETLSSENFLKIFSLSIVNFVAVEWSSACQQIFTILLELINEESRYKTIRLATVDAENLPEVFHANSVNAVPTLIFFKNGMEIDRVNGFNPDELKIKLVKNSFNLVSANSTPESLPKLNELLKKLINQSRLVLFMKGTIENPKCGFSREMLNLLNELNADFSIFDVLSDETVRQGLKEYSQWQTYPQLYLDGKLVGGLDVIKEEIKDPDFVNKLPKKMNLEDRLKILIRQSRLVLFMKGVPESPKCGFSRQMVELLNSLNADFTAFDILSDEEVRQGLKKFSKWPTYPQLYLDGELIGGLDVFRQEMENETFIGRLPKCI</sequence>
<dbReference type="GO" id="GO:0005634">
    <property type="term" value="C:nucleus"/>
    <property type="evidence" value="ECO:0007669"/>
    <property type="project" value="TreeGrafter"/>
</dbReference>
<dbReference type="CDD" id="cd03028">
    <property type="entry name" value="GRX_PICOT_like"/>
    <property type="match status" value="2"/>
</dbReference>
<dbReference type="InterPro" id="IPR002109">
    <property type="entry name" value="Glutaredoxin"/>
</dbReference>
<evidence type="ECO:0000313" key="6">
    <source>
        <dbReference type="Proteomes" id="UP000038040"/>
    </source>
</evidence>
<dbReference type="Pfam" id="PF00462">
    <property type="entry name" value="Glutaredoxin"/>
    <property type="match status" value="2"/>
</dbReference>
<dbReference type="PANTHER" id="PTHR10293">
    <property type="entry name" value="GLUTAREDOXIN FAMILY MEMBER"/>
    <property type="match status" value="1"/>
</dbReference>
<dbReference type="FunFam" id="3.40.30.10:FF:000012">
    <property type="entry name" value="Monothiol glutaredoxin"/>
    <property type="match status" value="2"/>
</dbReference>
<dbReference type="InterPro" id="IPR004480">
    <property type="entry name" value="Monothiol_GRX-rel"/>
</dbReference>
<dbReference type="PANTHER" id="PTHR10293:SF73">
    <property type="entry name" value="GLUTAREDOXIN-3"/>
    <property type="match status" value="1"/>
</dbReference>
<dbReference type="InterPro" id="IPR036249">
    <property type="entry name" value="Thioredoxin-like_sf"/>
</dbReference>